<evidence type="ECO:0007829" key="19">
    <source>
        <dbReference type="PDB" id="7VLD"/>
    </source>
</evidence>
<feature type="binding site" evidence="20 21">
    <location>
        <position position="67"/>
    </location>
    <ligand>
        <name>heme b</name>
        <dbReference type="ChEBI" id="CHEBI:60344"/>
        <label>3</label>
    </ligand>
</feature>
<reference evidence="13" key="2">
    <citation type="submission" date="2012-10" db="EMBL/GenBank/DDBJ databases">
        <title>Structure of a deoxygenated 400 kDa hemoglobin provides more accurate description of the cooperative mechanism of giant hemoglobins.</title>
        <authorList>
            <person name="Numoto T."/>
            <person name="Nakagawa T."/>
            <person name="Ohara R."/>
            <person name="Hasegawa T."/>
            <person name="Kita A."/>
            <person name="Yoshida T."/>
            <person name="Maruyama T."/>
            <person name="Fukumori Y."/>
            <person name="Miki K."/>
        </authorList>
    </citation>
    <scope>NUCLEOTIDE SEQUENCE</scope>
</reference>
<dbReference type="SMR" id="S0BBU7"/>
<evidence type="ECO:0000256" key="3">
    <source>
        <dbReference type="ARBA" id="ARBA00022621"/>
    </source>
</evidence>
<evidence type="ECO:0007829" key="20">
    <source>
        <dbReference type="PDB" id="7VLE"/>
    </source>
</evidence>
<feature type="binding site" evidence="20 21">
    <location>
        <position position="113"/>
    </location>
    <ligand>
        <name>heme b</name>
        <dbReference type="ChEBI" id="CHEBI:60344"/>
        <label>3</label>
        <note>axial binding residue</note>
    </ligand>
    <ligandPart>
        <name>Fe</name>
        <dbReference type="ChEBI" id="CHEBI:18248"/>
    </ligandPart>
</feature>
<dbReference type="CDD" id="cd01040">
    <property type="entry name" value="Mb-like"/>
    <property type="match status" value="1"/>
</dbReference>
<evidence type="ECO:0007829" key="18">
    <source>
        <dbReference type="PDB" id="7VLC"/>
    </source>
</evidence>
<dbReference type="PDBsum" id="3WCT"/>
<keyword evidence="4 6" id="KW-0479">Metal-binding</keyword>
<keyword evidence="5 6" id="KW-0408">Iron</keyword>
<comment type="similarity">
    <text evidence="6 9">Belongs to the globin family.</text>
</comment>
<feature type="domain" description="Globin" evidence="11">
    <location>
        <begin position="20"/>
        <end position="163"/>
    </location>
</feature>
<dbReference type="GO" id="GO:0005833">
    <property type="term" value="C:hemoglobin complex"/>
    <property type="evidence" value="ECO:0007669"/>
    <property type="project" value="UniProtKB-UniRule"/>
</dbReference>
<dbReference type="PDB" id="7VLC">
    <property type="method" value="X-ray"/>
    <property type="resolution" value="2.20 A"/>
    <property type="chains" value="A/E=20-165"/>
</dbReference>
<name>S0BBU7_LAMSA</name>
<dbReference type="AlphaFoldDB" id="S0BBU7"/>
<dbReference type="InterPro" id="IPR000971">
    <property type="entry name" value="Globin"/>
</dbReference>
<dbReference type="PDBsum" id="3WCV"/>
<feature type="disulfide bond" evidence="8 14">
    <location>
        <begin position="21"/>
        <end position="150"/>
    </location>
</feature>
<reference evidence="12" key="1">
    <citation type="submission" date="2012-10" db="EMBL/GenBank/DDBJ databases">
        <title>Four globin subunits of V2 hemoglobin of Lamellibrachia satsuma.</title>
        <authorList>
            <person name="Nakagawa T."/>
            <person name="Kanemori M."/>
            <person name="Fukumori Y."/>
        </authorList>
    </citation>
    <scope>NUCLEOTIDE SEQUENCE</scope>
</reference>
<evidence type="ECO:0000313" key="13">
    <source>
        <dbReference type="EMBL" id="BAQ25614.1"/>
    </source>
</evidence>
<dbReference type="GO" id="GO:0019825">
    <property type="term" value="F:oxygen binding"/>
    <property type="evidence" value="ECO:0007669"/>
    <property type="project" value="UniProtKB-UniRule"/>
</dbReference>
<accession>S0BBU7</accession>
<evidence type="ECO:0000256" key="10">
    <source>
        <dbReference type="SAM" id="SignalP"/>
    </source>
</evidence>
<evidence type="ECO:0007829" key="21">
    <source>
        <dbReference type="PDB" id="7VLF"/>
    </source>
</evidence>
<feature type="binding site" evidence="14 16">
    <location>
        <position position="112"/>
    </location>
    <ligand>
        <name>heme b</name>
        <dbReference type="ChEBI" id="CHEBI:60344"/>
        <label>1</label>
    </ligand>
</feature>
<dbReference type="PROSITE" id="PS01033">
    <property type="entry name" value="GLOBIN"/>
    <property type="match status" value="1"/>
</dbReference>
<protein>
    <recommendedName>
        <fullName evidence="6">Extracellular globin</fullName>
    </recommendedName>
</protein>
<feature type="binding site" evidence="15 17">
    <location>
        <position position="113"/>
    </location>
    <ligand>
        <name>heme b</name>
        <dbReference type="ChEBI" id="CHEBI:60344"/>
        <label>2</label>
        <note>axial binding residue</note>
    </ligand>
    <ligandPart>
        <name>Fe</name>
        <dbReference type="ChEBI" id="CHEBI:18248"/>
    </ligandPart>
</feature>
<keyword evidence="2 6" id="KW-0349">Heme</keyword>
<dbReference type="SUPFAM" id="SSF46458">
    <property type="entry name" value="Globin-like"/>
    <property type="match status" value="1"/>
</dbReference>
<dbReference type="PIRSF" id="PIRSF036517">
    <property type="entry name" value="Ext_hemo"/>
    <property type="match status" value="1"/>
</dbReference>
<feature type="binding site" evidence="14 16">
    <location>
        <position position="108"/>
    </location>
    <ligand>
        <name>heme b</name>
        <dbReference type="ChEBI" id="CHEBI:60344"/>
        <label>4</label>
    </ligand>
</feature>
<dbReference type="PDB" id="7VLF">
    <property type="method" value="X-ray"/>
    <property type="resolution" value="2.40 A"/>
    <property type="chains" value="A/E=20-165"/>
</dbReference>
<dbReference type="PDB" id="3WCV">
    <property type="method" value="X-ray"/>
    <property type="resolution" value="2.60 A"/>
    <property type="chains" value="A/E=20-165"/>
</dbReference>
<keyword evidence="1 6" id="KW-0813">Transport</keyword>
<evidence type="ECO:0000256" key="4">
    <source>
        <dbReference type="ARBA" id="ARBA00022723"/>
    </source>
</evidence>
<dbReference type="PDB" id="7VLE">
    <property type="method" value="X-ray"/>
    <property type="resolution" value="2.30 A"/>
    <property type="chains" value="A/E=20-165"/>
</dbReference>
<organism evidence="12">
    <name type="scientific">Lamellibrachia satsuma</name>
    <name type="common">Hydrothermal vent tubeworm</name>
    <dbReference type="NCBI Taxonomy" id="104711"/>
    <lineage>
        <taxon>Eukaryota</taxon>
        <taxon>Metazoa</taxon>
        <taxon>Spiralia</taxon>
        <taxon>Lophotrochozoa</taxon>
        <taxon>Annelida</taxon>
        <taxon>Polychaeta</taxon>
        <taxon>Sedentaria</taxon>
        <taxon>Canalipalpata</taxon>
        <taxon>Sabellida</taxon>
        <taxon>Siboglinidae</taxon>
        <taxon>Lamellibrachia</taxon>
    </lineage>
</organism>
<proteinExistence type="evidence at protein level"/>
<feature type="binding site" evidence="14 16">
    <location>
        <position position="113"/>
    </location>
    <ligand>
        <name>heme b</name>
        <dbReference type="ChEBI" id="CHEBI:60344"/>
        <label>1</label>
        <note>axial binding residue</note>
    </ligand>
    <ligandPart>
        <name>Fe</name>
        <dbReference type="ChEBI" id="CHEBI:18248"/>
    </ligandPart>
</feature>
<gene>
    <name evidence="12" type="primary">v2hb-A1</name>
</gene>
<evidence type="ECO:0000256" key="1">
    <source>
        <dbReference type="ARBA" id="ARBA00022448"/>
    </source>
</evidence>
<keyword evidence="3 6" id="KW-0561">Oxygen transport</keyword>
<keyword evidence="14 15" id="KW-0002">3D-structure</keyword>
<evidence type="ECO:0000259" key="11">
    <source>
        <dbReference type="PROSITE" id="PS01033"/>
    </source>
</evidence>
<dbReference type="EMBL" id="AB757727">
    <property type="protein sequence ID" value="BAQ25614.1"/>
    <property type="molecule type" value="mRNA"/>
</dbReference>
<dbReference type="InterPro" id="IPR009050">
    <property type="entry name" value="Globin-like_sf"/>
</dbReference>
<feature type="binding site" description="proximal binding residue" evidence="7">
    <location>
        <position position="113"/>
    </location>
    <ligand>
        <name>heme b</name>
        <dbReference type="ChEBI" id="CHEBI:60344"/>
    </ligand>
    <ligandPart>
        <name>Fe</name>
        <dbReference type="ChEBI" id="CHEBI:18248"/>
    </ligandPart>
</feature>
<dbReference type="GO" id="GO:0005576">
    <property type="term" value="C:extracellular region"/>
    <property type="evidence" value="ECO:0007669"/>
    <property type="project" value="UniProtKB-UniRule"/>
</dbReference>
<dbReference type="PDB" id="3WCU">
    <property type="method" value="X-ray"/>
    <property type="resolution" value="2.90 A"/>
    <property type="chains" value="A/E=20-165"/>
</dbReference>
<feature type="binding site" evidence="14 16">
    <location>
        <position position="67"/>
    </location>
    <ligand>
        <name>heme b</name>
        <dbReference type="ChEBI" id="CHEBI:60344"/>
        <label>1</label>
    </ligand>
</feature>
<keyword evidence="10" id="KW-0732">Signal</keyword>
<evidence type="ECO:0000256" key="9">
    <source>
        <dbReference type="RuleBase" id="RU000356"/>
    </source>
</evidence>
<dbReference type="GO" id="GO:0020037">
    <property type="term" value="F:heme binding"/>
    <property type="evidence" value="ECO:0007669"/>
    <property type="project" value="UniProtKB-UniRule"/>
</dbReference>
<dbReference type="Gene3D" id="1.10.490.10">
    <property type="entry name" value="Globins"/>
    <property type="match status" value="1"/>
</dbReference>
<sequence precursor="true">MKVPGMLLLLLGLAAYASADCNILQRLKVKMQWAKAYGFGTERAKFGNSLWTSIFNYAPDARDLFKSVKSEDMRSPQFKAHIARVIGGLDRVISMFDNEDALNADLEHLKSQHDPRGLDALNFVVFGKALFATVGGQFGVCFDLPAWESCYKVIAMGITGNDMFS</sequence>
<dbReference type="EMBL" id="AB753068">
    <property type="protein sequence ID" value="BAN58230.1"/>
    <property type="molecule type" value="mRNA"/>
</dbReference>
<feature type="binding site" evidence="20 21">
    <location>
        <position position="126"/>
    </location>
    <ligand>
        <name>heme b</name>
        <dbReference type="ChEBI" id="CHEBI:60344"/>
        <label>3</label>
    </ligand>
</feature>
<evidence type="ECO:0000256" key="2">
    <source>
        <dbReference type="ARBA" id="ARBA00022617"/>
    </source>
</evidence>
<dbReference type="PDB" id="3WCT">
    <property type="method" value="X-ray"/>
    <property type="resolution" value="2.40 A"/>
    <property type="chains" value="A/E=20-165"/>
</dbReference>
<dbReference type="PDBsum" id="3WCU"/>
<reference evidence="18 19" key="4">
    <citation type="journal article" date="2022" name="Biophys Physicobio.">
        <title>Structures of oxygen dissociation intermediates of 400 kDa V2 hemoglobin provide coarse snapshots of the protein allostery.</title>
        <authorList>
            <person name="Numoto N."/>
            <person name="Onoda S."/>
            <person name="Kawano Y."/>
            <person name="Okumura H."/>
            <person name="Baba S."/>
            <person name="Fukumori Y."/>
            <person name="Miki K."/>
            <person name="Ito N."/>
        </authorList>
    </citation>
    <scope>X-RAY CRYSTALLOGRAPHY (2.10 ANGSTROMS) OF 20-165 IN COMPLEX WITH HEME B</scope>
    <scope>DISULFIDE BONDS</scope>
</reference>
<dbReference type="InterPro" id="IPR044399">
    <property type="entry name" value="Mb-like_M"/>
</dbReference>
<feature type="chain" id="PRO_5010686756" description="Extracellular globin" evidence="10">
    <location>
        <begin position="20"/>
        <end position="165"/>
    </location>
</feature>
<reference evidence="14 15" key="3">
    <citation type="journal article" date="2014" name="Acta Crystallogr. D">
        <title>The structure of a deoxygenated 400 kDa haemoglobin reveals ternary- and quaternary-structural changes of giant haemoglobins.</title>
        <authorList>
            <person name="Numoto N."/>
            <person name="Nakagawa T."/>
            <person name="Ohara R."/>
            <person name="Hasegawa T."/>
            <person name="Kita A."/>
            <person name="Yoshida T."/>
            <person name="Maruyama T."/>
            <person name="Imai K."/>
            <person name="Fukumori Y."/>
            <person name="Miki K."/>
        </authorList>
    </citation>
    <scope>X-RAY CRYSTALLOGRAPHY (2.40 ANGSTROMS) OF 20-165 IN COMPLEX WITH HEME B</scope>
    <scope>DISULFIDE BONDS</scope>
</reference>
<dbReference type="GO" id="GO:0005506">
    <property type="term" value="F:iron ion binding"/>
    <property type="evidence" value="ECO:0007669"/>
    <property type="project" value="UniProtKB-UniRule"/>
</dbReference>
<dbReference type="PDB" id="7VLD">
    <property type="method" value="X-ray"/>
    <property type="resolution" value="2.10 A"/>
    <property type="chains" value="A/E=20-165"/>
</dbReference>
<dbReference type="PDB" id="3WCW">
    <property type="method" value="X-ray"/>
    <property type="resolution" value="2.50 A"/>
    <property type="chains" value="A/E=20-165"/>
</dbReference>
<keyword evidence="8" id="KW-1015">Disulfide bond</keyword>
<evidence type="ECO:0000313" key="12">
    <source>
        <dbReference type="EMBL" id="BAN58230.1"/>
    </source>
</evidence>
<evidence type="ECO:0000256" key="6">
    <source>
        <dbReference type="PIRNR" id="PIRNR036517"/>
    </source>
</evidence>
<evidence type="ECO:0007829" key="15">
    <source>
        <dbReference type="PDB" id="3WCU"/>
    </source>
</evidence>
<feature type="signal peptide" evidence="10">
    <location>
        <begin position="1"/>
        <end position="19"/>
    </location>
</feature>
<evidence type="ECO:0007829" key="14">
    <source>
        <dbReference type="PDB" id="3WCT"/>
    </source>
</evidence>
<evidence type="ECO:0007829" key="17">
    <source>
        <dbReference type="PDB" id="3WCW"/>
    </source>
</evidence>
<dbReference type="InterPro" id="IPR014610">
    <property type="entry name" value="Haemoglobin_extracell"/>
</dbReference>
<dbReference type="PDBsum" id="3WCW"/>
<feature type="binding site" evidence="14 16">
    <location>
        <position position="112"/>
    </location>
    <ligand>
        <name>heme b</name>
        <dbReference type="ChEBI" id="CHEBI:60344"/>
        <label>4</label>
    </ligand>
</feature>
<evidence type="ECO:0007829" key="16">
    <source>
        <dbReference type="PDB" id="3WCV"/>
    </source>
</evidence>
<feature type="binding site" evidence="15 17">
    <location>
        <position position="67"/>
    </location>
    <ligand>
        <name>heme b</name>
        <dbReference type="ChEBI" id="CHEBI:60344"/>
        <label>2</label>
    </ligand>
</feature>
<evidence type="ECO:0000256" key="8">
    <source>
        <dbReference type="PIRSR" id="PIRSR036517-2"/>
    </source>
</evidence>
<dbReference type="InterPro" id="IPR012292">
    <property type="entry name" value="Globin/Proto"/>
</dbReference>
<dbReference type="GO" id="GO:0005344">
    <property type="term" value="F:oxygen carrier activity"/>
    <property type="evidence" value="ECO:0007669"/>
    <property type="project" value="UniProtKB-UniRule"/>
</dbReference>
<dbReference type="Pfam" id="PF00042">
    <property type="entry name" value="Globin"/>
    <property type="match status" value="1"/>
</dbReference>
<evidence type="ECO:0000256" key="5">
    <source>
        <dbReference type="ARBA" id="ARBA00023004"/>
    </source>
</evidence>
<evidence type="ECO:0000256" key="7">
    <source>
        <dbReference type="PIRSR" id="PIRSR036517-1"/>
    </source>
</evidence>